<comment type="caution">
    <text evidence="1">The sequence shown here is derived from an EMBL/GenBank/DDBJ whole genome shotgun (WGS) entry which is preliminary data.</text>
</comment>
<organism evidence="1 2">
    <name type="scientific">Brachionus plicatilis</name>
    <name type="common">Marine rotifer</name>
    <name type="synonym">Brachionus muelleri</name>
    <dbReference type="NCBI Taxonomy" id="10195"/>
    <lineage>
        <taxon>Eukaryota</taxon>
        <taxon>Metazoa</taxon>
        <taxon>Spiralia</taxon>
        <taxon>Gnathifera</taxon>
        <taxon>Rotifera</taxon>
        <taxon>Eurotatoria</taxon>
        <taxon>Monogononta</taxon>
        <taxon>Pseudotrocha</taxon>
        <taxon>Ploima</taxon>
        <taxon>Brachionidae</taxon>
        <taxon>Brachionus</taxon>
    </lineage>
</organism>
<dbReference type="Proteomes" id="UP000276133">
    <property type="component" value="Unassembled WGS sequence"/>
</dbReference>
<proteinExistence type="predicted"/>
<protein>
    <submittedName>
        <fullName evidence="1">Uncharacterized protein</fullName>
    </submittedName>
</protein>
<evidence type="ECO:0000313" key="2">
    <source>
        <dbReference type="Proteomes" id="UP000276133"/>
    </source>
</evidence>
<sequence>MAAEKCSQVIFCGITFDENLCFNSQIDLIRARCVDLNFDTLLNIYKTLIGSKNNGGRTLSKLNKVLIKNQ</sequence>
<evidence type="ECO:0000313" key="1">
    <source>
        <dbReference type="EMBL" id="RNA09661.1"/>
    </source>
</evidence>
<dbReference type="AlphaFoldDB" id="A0A3M7QF47"/>
<dbReference type="EMBL" id="REGN01006406">
    <property type="protein sequence ID" value="RNA09661.1"/>
    <property type="molecule type" value="Genomic_DNA"/>
</dbReference>
<name>A0A3M7QF47_BRAPC</name>
<reference evidence="1 2" key="1">
    <citation type="journal article" date="2018" name="Sci. Rep.">
        <title>Genomic signatures of local adaptation to the degree of environmental predictability in rotifers.</title>
        <authorList>
            <person name="Franch-Gras L."/>
            <person name="Hahn C."/>
            <person name="Garcia-Roger E.M."/>
            <person name="Carmona M.J."/>
            <person name="Serra M."/>
            <person name="Gomez A."/>
        </authorList>
    </citation>
    <scope>NUCLEOTIDE SEQUENCE [LARGE SCALE GENOMIC DNA]</scope>
    <source>
        <strain evidence="1">HYR1</strain>
    </source>
</reference>
<gene>
    <name evidence="1" type="ORF">BpHYR1_041942</name>
</gene>
<keyword evidence="2" id="KW-1185">Reference proteome</keyword>
<accession>A0A3M7QF47</accession>